<protein>
    <submittedName>
        <fullName evidence="6">MBL fold metallo-hydrolase</fullName>
    </submittedName>
</protein>
<accession>A0A7C4AJG3</accession>
<dbReference type="GO" id="GO:0046872">
    <property type="term" value="F:metal ion binding"/>
    <property type="evidence" value="ECO:0007669"/>
    <property type="project" value="UniProtKB-KW"/>
</dbReference>
<evidence type="ECO:0000259" key="5">
    <source>
        <dbReference type="SMART" id="SM00849"/>
    </source>
</evidence>
<dbReference type="AlphaFoldDB" id="A0A7C4AJG3"/>
<reference evidence="6" key="1">
    <citation type="journal article" date="2020" name="mSystems">
        <title>Genome- and Community-Level Interaction Insights into Carbon Utilization and Element Cycling Functions of Hydrothermarchaeota in Hydrothermal Sediment.</title>
        <authorList>
            <person name="Zhou Z."/>
            <person name="Liu Y."/>
            <person name="Xu W."/>
            <person name="Pan J."/>
            <person name="Luo Z.H."/>
            <person name="Li M."/>
        </authorList>
    </citation>
    <scope>NUCLEOTIDE SEQUENCE [LARGE SCALE GENOMIC DNA]</scope>
    <source>
        <strain evidence="6">SpSt-788</strain>
    </source>
</reference>
<name>A0A7C4AJG3_9BACT</name>
<dbReference type="InterPro" id="IPR051453">
    <property type="entry name" value="MBL_Glyoxalase_II"/>
</dbReference>
<dbReference type="SMART" id="SM00849">
    <property type="entry name" value="Lactamase_B"/>
    <property type="match status" value="1"/>
</dbReference>
<gene>
    <name evidence="6" type="ORF">ENV75_03880</name>
</gene>
<sequence>MKIKKFEVGPLFVNCYVVYDENTKKAIVIDPGDEPDLILDFINEEGLYVKYIICTHGHFDHIGAVREMKEGTGAEILLHEYDLEIYRNSPEVAIQFFGIEIDPQPEPDRLLKDDEIIQINNIQLKIIHTPGHSPGSISIYTNGYLFTGDTLFAGSIGRTDISGGNLNELLNSLKKISTLPLETTVLPGHGPKTDIGTEIKTNPYLSF</sequence>
<evidence type="ECO:0000256" key="2">
    <source>
        <dbReference type="ARBA" id="ARBA00022723"/>
    </source>
</evidence>
<dbReference type="PANTHER" id="PTHR46233">
    <property type="entry name" value="HYDROXYACYLGLUTATHIONE HYDROLASE GLOC"/>
    <property type="match status" value="1"/>
</dbReference>
<dbReference type="InterPro" id="IPR001279">
    <property type="entry name" value="Metallo-B-lactamas"/>
</dbReference>
<dbReference type="Pfam" id="PF00753">
    <property type="entry name" value="Lactamase_B"/>
    <property type="match status" value="1"/>
</dbReference>
<organism evidence="6">
    <name type="scientific">Thermodesulfovibrio aggregans</name>
    <dbReference type="NCBI Taxonomy" id="86166"/>
    <lineage>
        <taxon>Bacteria</taxon>
        <taxon>Pseudomonadati</taxon>
        <taxon>Nitrospirota</taxon>
        <taxon>Thermodesulfovibrionia</taxon>
        <taxon>Thermodesulfovibrionales</taxon>
        <taxon>Thermodesulfovibrionaceae</taxon>
        <taxon>Thermodesulfovibrio</taxon>
    </lineage>
</organism>
<dbReference type="PANTHER" id="PTHR46233:SF3">
    <property type="entry name" value="HYDROXYACYLGLUTATHIONE HYDROLASE GLOC"/>
    <property type="match status" value="1"/>
</dbReference>
<feature type="domain" description="Metallo-beta-lactamase" evidence="5">
    <location>
        <begin position="12"/>
        <end position="189"/>
    </location>
</feature>
<comment type="caution">
    <text evidence="6">The sequence shown here is derived from an EMBL/GenBank/DDBJ whole genome shotgun (WGS) entry which is preliminary data.</text>
</comment>
<proteinExistence type="predicted"/>
<dbReference type="EMBL" id="DTHO01000040">
    <property type="protein sequence ID" value="HGG99575.1"/>
    <property type="molecule type" value="Genomic_DNA"/>
</dbReference>
<keyword evidence="2" id="KW-0479">Metal-binding</keyword>
<evidence type="ECO:0000313" key="6">
    <source>
        <dbReference type="EMBL" id="HGG99575.1"/>
    </source>
</evidence>
<dbReference type="SUPFAM" id="SSF56281">
    <property type="entry name" value="Metallo-hydrolase/oxidoreductase"/>
    <property type="match status" value="1"/>
</dbReference>
<keyword evidence="4" id="KW-0862">Zinc</keyword>
<dbReference type="GO" id="GO:0016787">
    <property type="term" value="F:hydrolase activity"/>
    <property type="evidence" value="ECO:0007669"/>
    <property type="project" value="UniProtKB-KW"/>
</dbReference>
<dbReference type="Gene3D" id="3.60.15.10">
    <property type="entry name" value="Ribonuclease Z/Hydroxyacylglutathione hydrolase-like"/>
    <property type="match status" value="1"/>
</dbReference>
<comment type="cofactor">
    <cofactor evidence="1">
        <name>Zn(2+)</name>
        <dbReference type="ChEBI" id="CHEBI:29105"/>
    </cofactor>
</comment>
<evidence type="ECO:0000256" key="1">
    <source>
        <dbReference type="ARBA" id="ARBA00001947"/>
    </source>
</evidence>
<evidence type="ECO:0000256" key="4">
    <source>
        <dbReference type="ARBA" id="ARBA00022833"/>
    </source>
</evidence>
<evidence type="ECO:0000256" key="3">
    <source>
        <dbReference type="ARBA" id="ARBA00022801"/>
    </source>
</evidence>
<keyword evidence="3 6" id="KW-0378">Hydrolase</keyword>
<dbReference type="InterPro" id="IPR036866">
    <property type="entry name" value="RibonucZ/Hydroxyglut_hydro"/>
</dbReference>